<comment type="caution">
    <text evidence="14">The sequence shown here is derived from an EMBL/GenBank/DDBJ whole genome shotgun (WGS) entry which is preliminary data.</text>
</comment>
<evidence type="ECO:0000256" key="2">
    <source>
        <dbReference type="ARBA" id="ARBA00004567"/>
    </source>
</evidence>
<dbReference type="GO" id="GO:0031965">
    <property type="term" value="C:nuclear membrane"/>
    <property type="evidence" value="ECO:0007669"/>
    <property type="project" value="UniProtKB-SubCell"/>
</dbReference>
<feature type="transmembrane region" description="Helical" evidence="13">
    <location>
        <begin position="72"/>
        <end position="93"/>
    </location>
</feature>
<dbReference type="PANTHER" id="PTHR13269:SF6">
    <property type="entry name" value="NUCLEOPORIN NDC1"/>
    <property type="match status" value="1"/>
</dbReference>
<dbReference type="GO" id="GO:0070762">
    <property type="term" value="C:nuclear pore transmembrane ring"/>
    <property type="evidence" value="ECO:0007669"/>
    <property type="project" value="TreeGrafter"/>
</dbReference>
<evidence type="ECO:0000256" key="1">
    <source>
        <dbReference type="ARBA" id="ARBA00004232"/>
    </source>
</evidence>
<keyword evidence="15" id="KW-1185">Reference proteome</keyword>
<comment type="subcellular location">
    <subcellularLocation>
        <location evidence="1">Nucleus membrane</location>
        <topology evidence="1">Multi-pass membrane protein</topology>
    </subcellularLocation>
    <subcellularLocation>
        <location evidence="2">Nucleus</location>
        <location evidence="2">Nuclear pore complex</location>
    </subcellularLocation>
</comment>
<protein>
    <recommendedName>
        <fullName evidence="16">Nucleoporin protein Ndc1-Nup</fullName>
    </recommendedName>
</protein>
<dbReference type="GO" id="GO:0015031">
    <property type="term" value="P:protein transport"/>
    <property type="evidence" value="ECO:0007669"/>
    <property type="project" value="UniProtKB-KW"/>
</dbReference>
<evidence type="ECO:0000256" key="6">
    <source>
        <dbReference type="ARBA" id="ARBA00022816"/>
    </source>
</evidence>
<evidence type="ECO:0000256" key="13">
    <source>
        <dbReference type="SAM" id="Phobius"/>
    </source>
</evidence>
<keyword evidence="10" id="KW-0906">Nuclear pore complex</keyword>
<dbReference type="GO" id="GO:0030674">
    <property type="term" value="F:protein-macromolecule adaptor activity"/>
    <property type="evidence" value="ECO:0007669"/>
    <property type="project" value="TreeGrafter"/>
</dbReference>
<evidence type="ECO:0000256" key="10">
    <source>
        <dbReference type="ARBA" id="ARBA00023132"/>
    </source>
</evidence>
<accession>A0AAN5D7W8</accession>
<gene>
    <name evidence="14" type="ORF">PMAYCL1PPCAC_28211</name>
</gene>
<dbReference type="InterPro" id="IPR019049">
    <property type="entry name" value="Nucleoporin_prot_Ndc1/Nup"/>
</dbReference>
<keyword evidence="8 13" id="KW-1133">Transmembrane helix</keyword>
<evidence type="ECO:0000256" key="3">
    <source>
        <dbReference type="ARBA" id="ARBA00005760"/>
    </source>
</evidence>
<evidence type="ECO:0000256" key="12">
    <source>
        <dbReference type="ARBA" id="ARBA00023242"/>
    </source>
</evidence>
<evidence type="ECO:0000313" key="15">
    <source>
        <dbReference type="Proteomes" id="UP001328107"/>
    </source>
</evidence>
<evidence type="ECO:0000256" key="5">
    <source>
        <dbReference type="ARBA" id="ARBA00022692"/>
    </source>
</evidence>
<keyword evidence="5 13" id="KW-0812">Transmembrane</keyword>
<proteinExistence type="inferred from homology"/>
<keyword evidence="6" id="KW-0509">mRNA transport</keyword>
<keyword evidence="7" id="KW-0653">Protein transport</keyword>
<feature type="transmembrane region" description="Helical" evidence="13">
    <location>
        <begin position="267"/>
        <end position="286"/>
    </location>
</feature>
<dbReference type="EMBL" id="BTRK01000006">
    <property type="protein sequence ID" value="GMR58016.1"/>
    <property type="molecule type" value="Genomic_DNA"/>
</dbReference>
<organism evidence="14 15">
    <name type="scientific">Pristionchus mayeri</name>
    <dbReference type="NCBI Taxonomy" id="1317129"/>
    <lineage>
        <taxon>Eukaryota</taxon>
        <taxon>Metazoa</taxon>
        <taxon>Ecdysozoa</taxon>
        <taxon>Nematoda</taxon>
        <taxon>Chromadorea</taxon>
        <taxon>Rhabditida</taxon>
        <taxon>Rhabditina</taxon>
        <taxon>Diplogasteromorpha</taxon>
        <taxon>Diplogasteroidea</taxon>
        <taxon>Neodiplogasteridae</taxon>
        <taxon>Pristionchus</taxon>
    </lineage>
</organism>
<name>A0AAN5D7W8_9BILA</name>
<evidence type="ECO:0000256" key="11">
    <source>
        <dbReference type="ARBA" id="ARBA00023136"/>
    </source>
</evidence>
<keyword evidence="11 13" id="KW-0472">Membrane</keyword>
<dbReference type="PANTHER" id="PTHR13269">
    <property type="entry name" value="NUCLEOPORIN NDC1"/>
    <property type="match status" value="1"/>
</dbReference>
<keyword evidence="9" id="KW-0811">Translocation</keyword>
<dbReference type="Pfam" id="PF09531">
    <property type="entry name" value="Ndc1_Nup"/>
    <property type="match status" value="2"/>
</dbReference>
<evidence type="ECO:0008006" key="16">
    <source>
        <dbReference type="Google" id="ProtNLM"/>
    </source>
</evidence>
<sequence>MDSFLSGGGGAPNSFYEYEYAKADLSSSRLSSGFRSPSSPSNMVLQSPPLVLPSIFDQIAVWFRGIIDRRKVIASAVSSGCSLLFFFLLTALLQASPLSPFASVYGALSLLISPAIITVSIIVFISSFAALGFITLLIAKPDTAPRLGLLRKDAWAAAVIYFMSQMVLVAAVHTIAGSPMDRARWLFSSLAVAFSSLHVIFRNDFRLVFGTFGSKLSLALWECVSLEAGSPLATAAKEAVLLYRMVLPTAAILGFLTVGVYPTILSLLSPSIHFCLLAFSTVALAMGRMHVRITREIVMKPLHFPLPPPHAVRSPTPAQTRTMLNVLEADDATLKVFALTDLARLSRVVGDRRLEIFSLSQPGGHPRNWTSIKNACVRVIEETREKVECATRALGARGYADSEGEDDDGVDRQMLLMPERIRQQVYSTAIRSRHARSLRATAALQPRVPPKPTMWEKAKRFLDVPVGVISRHDATLVQLASESLSLLVVSSFDEDRYGVVQRDLAEVLRALIKAANAVREHFRTRAARATDSEADAPLNAMDEALATAVYQIKNQFGDHLRSLALSKEEFSAIDMMC</sequence>
<comment type="similarity">
    <text evidence="3">Belongs to the NDC1 family.</text>
</comment>
<dbReference type="GO" id="GO:0006999">
    <property type="term" value="P:nuclear pore organization"/>
    <property type="evidence" value="ECO:0007669"/>
    <property type="project" value="TreeGrafter"/>
</dbReference>
<evidence type="ECO:0000256" key="8">
    <source>
        <dbReference type="ARBA" id="ARBA00022989"/>
    </source>
</evidence>
<keyword evidence="12" id="KW-0539">Nucleus</keyword>
<reference evidence="15" key="1">
    <citation type="submission" date="2022-10" db="EMBL/GenBank/DDBJ databases">
        <title>Genome assembly of Pristionchus species.</title>
        <authorList>
            <person name="Yoshida K."/>
            <person name="Sommer R.J."/>
        </authorList>
    </citation>
    <scope>NUCLEOTIDE SEQUENCE [LARGE SCALE GENOMIC DNA]</scope>
    <source>
        <strain evidence="15">RS5460</strain>
    </source>
</reference>
<evidence type="ECO:0000313" key="14">
    <source>
        <dbReference type="EMBL" id="GMR58016.1"/>
    </source>
</evidence>
<evidence type="ECO:0000256" key="7">
    <source>
        <dbReference type="ARBA" id="ARBA00022927"/>
    </source>
</evidence>
<dbReference type="Proteomes" id="UP001328107">
    <property type="component" value="Unassembled WGS sequence"/>
</dbReference>
<keyword evidence="4" id="KW-0813">Transport</keyword>
<evidence type="ECO:0000256" key="9">
    <source>
        <dbReference type="ARBA" id="ARBA00023010"/>
    </source>
</evidence>
<evidence type="ECO:0000256" key="4">
    <source>
        <dbReference type="ARBA" id="ARBA00022448"/>
    </source>
</evidence>
<feature type="transmembrane region" description="Helical" evidence="13">
    <location>
        <begin position="155"/>
        <end position="176"/>
    </location>
</feature>
<dbReference type="AlphaFoldDB" id="A0AAN5D7W8"/>
<feature type="transmembrane region" description="Helical" evidence="13">
    <location>
        <begin position="105"/>
        <end position="134"/>
    </location>
</feature>
<feature type="transmembrane region" description="Helical" evidence="13">
    <location>
        <begin position="241"/>
        <end position="261"/>
    </location>
</feature>
<dbReference type="GO" id="GO:0051028">
    <property type="term" value="P:mRNA transport"/>
    <property type="evidence" value="ECO:0007669"/>
    <property type="project" value="UniProtKB-KW"/>
</dbReference>